<dbReference type="AlphaFoldDB" id="A0A1I7UR30"/>
<dbReference type="eggNOG" id="KOG0779">
    <property type="taxonomic scope" value="Eukaryota"/>
</dbReference>
<name>A0A1I7UR30_9PELO</name>
<proteinExistence type="predicted"/>
<feature type="compositionally biased region" description="Acidic residues" evidence="1">
    <location>
        <begin position="100"/>
        <end position="116"/>
    </location>
</feature>
<keyword evidence="2" id="KW-1185">Reference proteome</keyword>
<organism evidence="2 3">
    <name type="scientific">Caenorhabditis tropicalis</name>
    <dbReference type="NCBI Taxonomy" id="1561998"/>
    <lineage>
        <taxon>Eukaryota</taxon>
        <taxon>Metazoa</taxon>
        <taxon>Ecdysozoa</taxon>
        <taxon>Nematoda</taxon>
        <taxon>Chromadorea</taxon>
        <taxon>Rhabditida</taxon>
        <taxon>Rhabditina</taxon>
        <taxon>Rhabditomorpha</taxon>
        <taxon>Rhabditoidea</taxon>
        <taxon>Rhabditidae</taxon>
        <taxon>Peloderinae</taxon>
        <taxon>Caenorhabditis</taxon>
    </lineage>
</organism>
<evidence type="ECO:0000256" key="1">
    <source>
        <dbReference type="SAM" id="MobiDB-lite"/>
    </source>
</evidence>
<evidence type="ECO:0000313" key="2">
    <source>
        <dbReference type="Proteomes" id="UP000095282"/>
    </source>
</evidence>
<feature type="region of interest" description="Disordered" evidence="1">
    <location>
        <begin position="18"/>
        <end position="122"/>
    </location>
</feature>
<dbReference type="InterPro" id="IPR001326">
    <property type="entry name" value="Transl_elong_EF1B_B/D_CS"/>
</dbReference>
<dbReference type="Proteomes" id="UP000095282">
    <property type="component" value="Unplaced"/>
</dbReference>
<feature type="compositionally biased region" description="Basic and acidic residues" evidence="1">
    <location>
        <begin position="18"/>
        <end position="27"/>
    </location>
</feature>
<accession>A0A1I7UR30</accession>
<protein>
    <submittedName>
        <fullName evidence="3">Ubiquitin-like domain-containing protein</fullName>
    </submittedName>
</protein>
<dbReference type="GO" id="GO:0003746">
    <property type="term" value="F:translation elongation factor activity"/>
    <property type="evidence" value="ECO:0007669"/>
    <property type="project" value="InterPro"/>
</dbReference>
<evidence type="ECO:0000313" key="3">
    <source>
        <dbReference type="WBParaSite" id="Csp11.Scaffold630.g18494.t1"/>
    </source>
</evidence>
<reference evidence="3" key="1">
    <citation type="submission" date="2016-11" db="UniProtKB">
        <authorList>
            <consortium name="WormBaseParasite"/>
        </authorList>
    </citation>
    <scope>IDENTIFICATION</scope>
</reference>
<feature type="compositionally biased region" description="Acidic residues" evidence="1">
    <location>
        <begin position="62"/>
        <end position="91"/>
    </location>
</feature>
<dbReference type="STRING" id="1561998.A0A1I7UR30"/>
<dbReference type="PROSITE" id="PS00824">
    <property type="entry name" value="EF1BD_1"/>
    <property type="match status" value="1"/>
</dbReference>
<sequence length="189" mass="21291">MEVSTSYCTPAVNFKYGSFHDSDASMRDDDDDVDLFGMGGNSYNSQGYYVDGPSHIDSDGSCGEEDEETSSGSNEEEPMEFGGGEEEDFEMESGTSMTEELVDEDEEEEDEEDNDEWTNQKRTDNQNSVAYYAAMEMLRIRFPFQSISIRISDFCCLQEKEFPRYQSTGIYPDDEIAATQGGYAVYGQI</sequence>
<dbReference type="WBParaSite" id="Csp11.Scaffold630.g18494.t1">
    <property type="protein sequence ID" value="Csp11.Scaffold630.g18494.t1"/>
    <property type="gene ID" value="Csp11.Scaffold630.g18494"/>
</dbReference>